<dbReference type="GO" id="GO:0006508">
    <property type="term" value="P:proteolysis"/>
    <property type="evidence" value="ECO:0007669"/>
    <property type="project" value="InterPro"/>
</dbReference>
<dbReference type="PANTHER" id="PTHR10443">
    <property type="entry name" value="MICROSOMAL DIPEPTIDASE"/>
    <property type="match status" value="1"/>
</dbReference>
<dbReference type="Pfam" id="PF01244">
    <property type="entry name" value="Peptidase_M19"/>
    <property type="match status" value="1"/>
</dbReference>
<dbReference type="Proteomes" id="UP000183997">
    <property type="component" value="Unassembled WGS sequence"/>
</dbReference>
<dbReference type="RefSeq" id="WP_072915734.1">
    <property type="nucleotide sequence ID" value="NZ_FRAR01000021.1"/>
</dbReference>
<dbReference type="AlphaFoldDB" id="A0A1M6URQ8"/>
<dbReference type="InterPro" id="IPR008257">
    <property type="entry name" value="Pept_M19"/>
</dbReference>
<gene>
    <name evidence="1" type="ORF">SAMN02745123_02902</name>
</gene>
<dbReference type="PROSITE" id="PS00869">
    <property type="entry name" value="RENAL_DIPEPTIDASE_1"/>
    <property type="match status" value="1"/>
</dbReference>
<dbReference type="InterPro" id="IPR032466">
    <property type="entry name" value="Metal_Hydrolase"/>
</dbReference>
<dbReference type="STRING" id="1121421.SAMN02745123_02902"/>
<keyword evidence="2" id="KW-1185">Reference proteome</keyword>
<sequence>MSVVDAHCDTLTVLAQQKRTLGECSSRGHLDLPRLRQGGIDVQFFAIFVGPENSRQPVHYTNEIIALFQEAMHANSSLICHVKNSQDIEKAIKANKICAVLTIEGGEAIRGSIEQLEAYYRQGVRALTLTWNGRNELADGVGMGTEAGGLTTLGRQVVQRMAELGIIIDVSHLSQPSFWDVISEVKVPLAASHSNCYSLCSHIRNLTDEQVKAIAVRGGVIGATYMPQFIDIGCASLDRLIDHIHHLYKVGGISCIGLGSDFDGIDDTPVGLEHAGVAVPNVAAALQQRGFTCSEIDKILGDNWLRLFKEICG</sequence>
<dbReference type="OrthoDB" id="9804920at2"/>
<evidence type="ECO:0000313" key="1">
    <source>
        <dbReference type="EMBL" id="SHK71895.1"/>
    </source>
</evidence>
<reference evidence="2" key="1">
    <citation type="submission" date="2016-11" db="EMBL/GenBank/DDBJ databases">
        <authorList>
            <person name="Varghese N."/>
            <person name="Submissions S."/>
        </authorList>
    </citation>
    <scope>NUCLEOTIDE SEQUENCE [LARGE SCALE GENOMIC DNA]</scope>
    <source>
        <strain evidence="2">DSM 10349</strain>
    </source>
</reference>
<protein>
    <submittedName>
        <fullName evidence="1">Membrane dipeptidase</fullName>
    </submittedName>
</protein>
<dbReference type="CDD" id="cd01301">
    <property type="entry name" value="rDP_like"/>
    <property type="match status" value="1"/>
</dbReference>
<dbReference type="InterPro" id="IPR000180">
    <property type="entry name" value="Dipep_AS"/>
</dbReference>
<dbReference type="PANTHER" id="PTHR10443:SF12">
    <property type="entry name" value="DIPEPTIDASE"/>
    <property type="match status" value="1"/>
</dbReference>
<organism evidence="1 2">
    <name type="scientific">Desulforamulus aeronauticus DSM 10349</name>
    <dbReference type="NCBI Taxonomy" id="1121421"/>
    <lineage>
        <taxon>Bacteria</taxon>
        <taxon>Bacillati</taxon>
        <taxon>Bacillota</taxon>
        <taxon>Clostridia</taxon>
        <taxon>Eubacteriales</taxon>
        <taxon>Peptococcaceae</taxon>
        <taxon>Desulforamulus</taxon>
    </lineage>
</organism>
<dbReference type="GO" id="GO:0070573">
    <property type="term" value="F:metallodipeptidase activity"/>
    <property type="evidence" value="ECO:0007669"/>
    <property type="project" value="InterPro"/>
</dbReference>
<dbReference type="EMBL" id="FRAR01000021">
    <property type="protein sequence ID" value="SHK71895.1"/>
    <property type="molecule type" value="Genomic_DNA"/>
</dbReference>
<accession>A0A1M6URQ8</accession>
<proteinExistence type="predicted"/>
<evidence type="ECO:0000313" key="2">
    <source>
        <dbReference type="Proteomes" id="UP000183997"/>
    </source>
</evidence>
<dbReference type="SUPFAM" id="SSF51556">
    <property type="entry name" value="Metallo-dependent hydrolases"/>
    <property type="match status" value="1"/>
</dbReference>
<dbReference type="PROSITE" id="PS51365">
    <property type="entry name" value="RENAL_DIPEPTIDASE_2"/>
    <property type="match status" value="1"/>
</dbReference>
<name>A0A1M6URQ8_9FIRM</name>
<dbReference type="Gene3D" id="3.20.20.140">
    <property type="entry name" value="Metal-dependent hydrolases"/>
    <property type="match status" value="1"/>
</dbReference>